<keyword evidence="14" id="KW-1185">Reference proteome</keyword>
<dbReference type="FunFam" id="3.30.70.141:FF:000002">
    <property type="entry name" value="Nucleoside diphosphate kinase"/>
    <property type="match status" value="1"/>
</dbReference>
<keyword evidence="8 11" id="KW-0067">ATP-binding</keyword>
<protein>
    <recommendedName>
        <fullName evidence="11">Nucleoside diphosphate kinase</fullName>
        <ecNumber evidence="11">2.7.4.6</ecNumber>
    </recommendedName>
</protein>
<comment type="catalytic activity">
    <reaction evidence="1 11">
        <text>a 2'-deoxyribonucleoside 5'-diphosphate + ATP = a 2'-deoxyribonucleoside 5'-triphosphate + ADP</text>
        <dbReference type="Rhea" id="RHEA:44640"/>
        <dbReference type="ChEBI" id="CHEBI:30616"/>
        <dbReference type="ChEBI" id="CHEBI:61560"/>
        <dbReference type="ChEBI" id="CHEBI:73316"/>
        <dbReference type="ChEBI" id="CHEBI:456216"/>
        <dbReference type="EC" id="2.7.4.6"/>
    </reaction>
</comment>
<keyword evidence="5 11" id="KW-0808">Transferase</keyword>
<evidence type="ECO:0000256" key="3">
    <source>
        <dbReference type="ARBA" id="ARBA00001946"/>
    </source>
</evidence>
<dbReference type="InterPro" id="IPR023005">
    <property type="entry name" value="Nucleoside_diP_kinase_AS"/>
</dbReference>
<dbReference type="Gene3D" id="3.30.70.141">
    <property type="entry name" value="Nucleoside diphosphate kinase-like domain"/>
    <property type="match status" value="1"/>
</dbReference>
<comment type="catalytic activity">
    <reaction evidence="2">
        <text>a ribonucleoside 5'-diphosphate + ATP = a ribonucleoside 5'-triphosphate + ADP</text>
        <dbReference type="Rhea" id="RHEA:18113"/>
        <dbReference type="ChEBI" id="CHEBI:30616"/>
        <dbReference type="ChEBI" id="CHEBI:57930"/>
        <dbReference type="ChEBI" id="CHEBI:61557"/>
        <dbReference type="ChEBI" id="CHEBI:456216"/>
        <dbReference type="EC" id="2.7.4.6"/>
    </reaction>
</comment>
<dbReference type="EMBL" id="CP031044">
    <property type="protein sequence ID" value="QDZ23640.1"/>
    <property type="molecule type" value="Genomic_DNA"/>
</dbReference>
<evidence type="ECO:0000256" key="6">
    <source>
        <dbReference type="ARBA" id="ARBA00022741"/>
    </source>
</evidence>
<evidence type="ECO:0000256" key="5">
    <source>
        <dbReference type="ARBA" id="ARBA00022679"/>
    </source>
</evidence>
<dbReference type="GO" id="GO:0005524">
    <property type="term" value="F:ATP binding"/>
    <property type="evidence" value="ECO:0007669"/>
    <property type="project" value="UniProtKB-KW"/>
</dbReference>
<feature type="binding site" evidence="9">
    <location>
        <position position="12"/>
    </location>
    <ligand>
        <name>ATP</name>
        <dbReference type="ChEBI" id="CHEBI:30616"/>
    </ligand>
</feature>
<dbReference type="GO" id="GO:0006228">
    <property type="term" value="P:UTP biosynthetic process"/>
    <property type="evidence" value="ECO:0007669"/>
    <property type="project" value="InterPro"/>
</dbReference>
<organism evidence="13 14">
    <name type="scientific">Chloropicon primus</name>
    <dbReference type="NCBI Taxonomy" id="1764295"/>
    <lineage>
        <taxon>Eukaryota</taxon>
        <taxon>Viridiplantae</taxon>
        <taxon>Chlorophyta</taxon>
        <taxon>Chloropicophyceae</taxon>
        <taxon>Chloropicales</taxon>
        <taxon>Chloropicaceae</taxon>
        <taxon>Chloropicon</taxon>
    </lineage>
</organism>
<feature type="binding site" evidence="9">
    <location>
        <position position="115"/>
    </location>
    <ligand>
        <name>ATP</name>
        <dbReference type="ChEBI" id="CHEBI:30616"/>
    </ligand>
</feature>
<evidence type="ECO:0000256" key="2">
    <source>
        <dbReference type="ARBA" id="ARBA00000937"/>
    </source>
</evidence>
<dbReference type="SUPFAM" id="SSF54919">
    <property type="entry name" value="Nucleoside diphosphate kinase, NDK"/>
    <property type="match status" value="1"/>
</dbReference>
<dbReference type="EC" id="2.7.4.6" evidence="11"/>
<evidence type="ECO:0000256" key="7">
    <source>
        <dbReference type="ARBA" id="ARBA00022777"/>
    </source>
</evidence>
<feature type="active site" description="Pros-phosphohistidine intermediate" evidence="9">
    <location>
        <position position="118"/>
    </location>
</feature>
<dbReference type="PROSITE" id="PS51374">
    <property type="entry name" value="NDPK_LIKE"/>
    <property type="match status" value="1"/>
</dbReference>
<dbReference type="Pfam" id="PF00334">
    <property type="entry name" value="NDK"/>
    <property type="match status" value="1"/>
</dbReference>
<feature type="binding site" evidence="9">
    <location>
        <position position="88"/>
    </location>
    <ligand>
        <name>ATP</name>
        <dbReference type="ChEBI" id="CHEBI:30616"/>
    </ligand>
</feature>
<evidence type="ECO:0000256" key="9">
    <source>
        <dbReference type="PROSITE-ProRule" id="PRU00706"/>
    </source>
</evidence>
<name>A0A5B8MVZ0_9CHLO</name>
<evidence type="ECO:0000256" key="11">
    <source>
        <dbReference type="RuleBase" id="RU004013"/>
    </source>
</evidence>
<proteinExistence type="inferred from homology"/>
<feature type="binding site" evidence="9">
    <location>
        <position position="94"/>
    </location>
    <ligand>
        <name>ATP</name>
        <dbReference type="ChEBI" id="CHEBI:30616"/>
    </ligand>
</feature>
<gene>
    <name evidence="13" type="ORF">A3770_11p61580</name>
</gene>
<dbReference type="OrthoDB" id="2162449at2759"/>
<comment type="similarity">
    <text evidence="4 9 10">Belongs to the NDK family.</text>
</comment>
<evidence type="ECO:0000259" key="12">
    <source>
        <dbReference type="SMART" id="SM00562"/>
    </source>
</evidence>
<dbReference type="PANTHER" id="PTHR11349">
    <property type="entry name" value="NUCLEOSIDE DIPHOSPHATE KINASE"/>
    <property type="match status" value="1"/>
</dbReference>
<feature type="domain" description="Nucleoside diphosphate kinase-like" evidence="12">
    <location>
        <begin position="4"/>
        <end position="140"/>
    </location>
</feature>
<dbReference type="Proteomes" id="UP000316726">
    <property type="component" value="Chromosome 11"/>
</dbReference>
<feature type="binding site" evidence="9">
    <location>
        <position position="60"/>
    </location>
    <ligand>
        <name>ATP</name>
        <dbReference type="ChEBI" id="CHEBI:30616"/>
    </ligand>
</feature>
<dbReference type="InterPro" id="IPR001564">
    <property type="entry name" value="Nucleoside_diP_kinase"/>
</dbReference>
<accession>A0A5B8MVZ0</accession>
<feature type="binding site" evidence="9">
    <location>
        <position position="105"/>
    </location>
    <ligand>
        <name>ATP</name>
        <dbReference type="ChEBI" id="CHEBI:30616"/>
    </ligand>
</feature>
<dbReference type="InterPro" id="IPR034907">
    <property type="entry name" value="NDK-like_dom"/>
</dbReference>
<sequence length="151" mass="16829">MSNTERTYIMIKPDGVQRGLIGTIIQRFEQRGFILRGLKMMSVEKSHAEAHYADLSSKPFFGGLVEYICSAPVCAMCWEGKDVVKTGRKIIGATNPLASEPGTIRGDFCIDVGRNIIHGSDAVESAQKELALWFPDGVCEYEHAMKPWIYE</sequence>
<evidence type="ECO:0000256" key="10">
    <source>
        <dbReference type="RuleBase" id="RU004011"/>
    </source>
</evidence>
<dbReference type="NCBIfam" id="NF001908">
    <property type="entry name" value="PRK00668.1"/>
    <property type="match status" value="1"/>
</dbReference>
<keyword evidence="7 11" id="KW-0418">Kinase</keyword>
<dbReference type="GO" id="GO:0006183">
    <property type="term" value="P:GTP biosynthetic process"/>
    <property type="evidence" value="ECO:0007669"/>
    <property type="project" value="InterPro"/>
</dbReference>
<dbReference type="AlphaFoldDB" id="A0A5B8MVZ0"/>
<evidence type="ECO:0000313" key="13">
    <source>
        <dbReference type="EMBL" id="QDZ23640.1"/>
    </source>
</evidence>
<dbReference type="SMART" id="SM00562">
    <property type="entry name" value="NDK"/>
    <property type="match status" value="1"/>
</dbReference>
<dbReference type="CDD" id="cd04413">
    <property type="entry name" value="NDPk_I"/>
    <property type="match status" value="1"/>
</dbReference>
<dbReference type="GO" id="GO:0006241">
    <property type="term" value="P:CTP biosynthetic process"/>
    <property type="evidence" value="ECO:0007669"/>
    <property type="project" value="InterPro"/>
</dbReference>
<evidence type="ECO:0000256" key="1">
    <source>
        <dbReference type="ARBA" id="ARBA00000082"/>
    </source>
</evidence>
<evidence type="ECO:0000256" key="4">
    <source>
        <dbReference type="ARBA" id="ARBA00008142"/>
    </source>
</evidence>
<dbReference type="GO" id="GO:0004550">
    <property type="term" value="F:nucleoside diphosphate kinase activity"/>
    <property type="evidence" value="ECO:0007669"/>
    <property type="project" value="UniProtKB-EC"/>
</dbReference>
<dbReference type="STRING" id="1764295.A0A5B8MVZ0"/>
<evidence type="ECO:0000313" key="14">
    <source>
        <dbReference type="Proteomes" id="UP000316726"/>
    </source>
</evidence>
<reference evidence="13 14" key="1">
    <citation type="submission" date="2018-07" db="EMBL/GenBank/DDBJ databases">
        <title>The complete nuclear genome of the prasinophyte Chloropicon primus (CCMP1205).</title>
        <authorList>
            <person name="Pombert J.-F."/>
            <person name="Otis C."/>
            <person name="Turmel M."/>
            <person name="Lemieux C."/>
        </authorList>
    </citation>
    <scope>NUCLEOTIDE SEQUENCE [LARGE SCALE GENOMIC DNA]</scope>
    <source>
        <strain evidence="13 14">CCMP1205</strain>
    </source>
</reference>
<dbReference type="InterPro" id="IPR036850">
    <property type="entry name" value="NDK-like_dom_sf"/>
</dbReference>
<dbReference type="PROSITE" id="PS00469">
    <property type="entry name" value="NDPK"/>
    <property type="match status" value="1"/>
</dbReference>
<evidence type="ECO:0000256" key="8">
    <source>
        <dbReference type="ARBA" id="ARBA00022840"/>
    </source>
</evidence>
<dbReference type="HAMAP" id="MF_00451">
    <property type="entry name" value="NDP_kinase"/>
    <property type="match status" value="1"/>
</dbReference>
<keyword evidence="6 11" id="KW-0547">Nucleotide-binding</keyword>
<comment type="cofactor">
    <cofactor evidence="3">
        <name>Mg(2+)</name>
        <dbReference type="ChEBI" id="CHEBI:18420"/>
    </cofactor>
</comment>
<dbReference type="PRINTS" id="PR01243">
    <property type="entry name" value="NUCDPKINASE"/>
</dbReference>